<dbReference type="InterPro" id="IPR010530">
    <property type="entry name" value="B12D"/>
</dbReference>
<evidence type="ECO:0000313" key="3">
    <source>
        <dbReference type="Proteomes" id="UP001283341"/>
    </source>
</evidence>
<keyword evidence="3" id="KW-1185">Reference proteome</keyword>
<comment type="caution">
    <text evidence="2">The sequence shown here is derived from an EMBL/GenBank/DDBJ whole genome shotgun (WGS) entry which is preliminary data.</text>
</comment>
<evidence type="ECO:0000313" key="2">
    <source>
        <dbReference type="EMBL" id="KAK3314948.1"/>
    </source>
</evidence>
<keyword evidence="1" id="KW-0472">Membrane</keyword>
<proteinExistence type="predicted"/>
<feature type="transmembrane region" description="Helical" evidence="1">
    <location>
        <begin position="44"/>
        <end position="63"/>
    </location>
</feature>
<name>A0AAE0HXW0_9PEZI</name>
<dbReference type="Pfam" id="PF06522">
    <property type="entry name" value="B12D"/>
    <property type="match status" value="1"/>
</dbReference>
<gene>
    <name evidence="2" type="ORF">B0H66DRAFT_564037</name>
</gene>
<accession>A0AAE0HXW0</accession>
<evidence type="ECO:0000256" key="1">
    <source>
        <dbReference type="SAM" id="Phobius"/>
    </source>
</evidence>
<keyword evidence="1" id="KW-1133">Transmembrane helix</keyword>
<reference evidence="2" key="2">
    <citation type="submission" date="2023-06" db="EMBL/GenBank/DDBJ databases">
        <authorList>
            <consortium name="Lawrence Berkeley National Laboratory"/>
            <person name="Haridas S."/>
            <person name="Hensen N."/>
            <person name="Bonometti L."/>
            <person name="Westerberg I."/>
            <person name="Brannstrom I.O."/>
            <person name="Guillou S."/>
            <person name="Cros-Aarteil S."/>
            <person name="Calhoun S."/>
            <person name="Kuo A."/>
            <person name="Mondo S."/>
            <person name="Pangilinan J."/>
            <person name="Riley R."/>
            <person name="Labutti K."/>
            <person name="Andreopoulos B."/>
            <person name="Lipzen A."/>
            <person name="Chen C."/>
            <person name="Yanf M."/>
            <person name="Daum C."/>
            <person name="Ng V."/>
            <person name="Clum A."/>
            <person name="Steindorff A."/>
            <person name="Ohm R."/>
            <person name="Martin F."/>
            <person name="Silar P."/>
            <person name="Natvig D."/>
            <person name="Lalanne C."/>
            <person name="Gautier V."/>
            <person name="Ament-Velasquez S.L."/>
            <person name="Kruys A."/>
            <person name="Hutchinson M.I."/>
            <person name="Powell A.J."/>
            <person name="Barry K."/>
            <person name="Miller A.N."/>
            <person name="Grigoriev I.V."/>
            <person name="Debuchy R."/>
            <person name="Gladieux P."/>
            <person name="Thoren M.H."/>
            <person name="Johannesson H."/>
        </authorList>
    </citation>
    <scope>NUCLEOTIDE SEQUENCE</scope>
    <source>
        <strain evidence="2">CBS 118394</strain>
    </source>
</reference>
<keyword evidence="1" id="KW-0812">Transmembrane</keyword>
<organism evidence="2 3">
    <name type="scientific">Apodospora peruviana</name>
    <dbReference type="NCBI Taxonomy" id="516989"/>
    <lineage>
        <taxon>Eukaryota</taxon>
        <taxon>Fungi</taxon>
        <taxon>Dikarya</taxon>
        <taxon>Ascomycota</taxon>
        <taxon>Pezizomycotina</taxon>
        <taxon>Sordariomycetes</taxon>
        <taxon>Sordariomycetidae</taxon>
        <taxon>Sordariales</taxon>
        <taxon>Lasiosphaeriaceae</taxon>
        <taxon>Apodospora</taxon>
    </lineage>
</organism>
<dbReference type="Proteomes" id="UP001283341">
    <property type="component" value="Unassembled WGS sequence"/>
</dbReference>
<sequence>MQATRALAMFRPTLRMRMPVPNEEQAAHTVSQRLRRLRKIPAELIPLGVVVGFAVCAAVYSSMRHFMTDKTIRLKRQNRLAEKHESGHGEH</sequence>
<protein>
    <submittedName>
        <fullName evidence="2">Uncharacterized protein</fullName>
    </submittedName>
</protein>
<dbReference type="AlphaFoldDB" id="A0AAE0HXW0"/>
<dbReference type="EMBL" id="JAUEDM010000006">
    <property type="protein sequence ID" value="KAK3314948.1"/>
    <property type="molecule type" value="Genomic_DNA"/>
</dbReference>
<reference evidence="2" key="1">
    <citation type="journal article" date="2023" name="Mol. Phylogenet. Evol.">
        <title>Genome-scale phylogeny and comparative genomics of the fungal order Sordariales.</title>
        <authorList>
            <person name="Hensen N."/>
            <person name="Bonometti L."/>
            <person name="Westerberg I."/>
            <person name="Brannstrom I.O."/>
            <person name="Guillou S."/>
            <person name="Cros-Aarteil S."/>
            <person name="Calhoun S."/>
            <person name="Haridas S."/>
            <person name="Kuo A."/>
            <person name="Mondo S."/>
            <person name="Pangilinan J."/>
            <person name="Riley R."/>
            <person name="LaButti K."/>
            <person name="Andreopoulos B."/>
            <person name="Lipzen A."/>
            <person name="Chen C."/>
            <person name="Yan M."/>
            <person name="Daum C."/>
            <person name="Ng V."/>
            <person name="Clum A."/>
            <person name="Steindorff A."/>
            <person name="Ohm R.A."/>
            <person name="Martin F."/>
            <person name="Silar P."/>
            <person name="Natvig D.O."/>
            <person name="Lalanne C."/>
            <person name="Gautier V."/>
            <person name="Ament-Velasquez S.L."/>
            <person name="Kruys A."/>
            <person name="Hutchinson M.I."/>
            <person name="Powell A.J."/>
            <person name="Barry K."/>
            <person name="Miller A.N."/>
            <person name="Grigoriev I.V."/>
            <person name="Debuchy R."/>
            <person name="Gladieux P."/>
            <person name="Hiltunen Thoren M."/>
            <person name="Johannesson H."/>
        </authorList>
    </citation>
    <scope>NUCLEOTIDE SEQUENCE</scope>
    <source>
        <strain evidence="2">CBS 118394</strain>
    </source>
</reference>